<name>A0A8T0A3U6_9BILA</name>
<sequence>MVDEKKNNKWILLYAKNSFTKFFSFCCRSALFYFEIKIIEETFDQICYSSFGFNNINPKLFICNHQTLMEKRNKEKSHFSFSWIDEDIFGCGIVFPKINDSITLPYIFFTKNGKEILNKTSLLYGKNDTFRPFIELLSCSVKVNFGEDLDKNPFCYNFEEHKI</sequence>
<accession>A0A8T0A3U6</accession>
<evidence type="ECO:0000313" key="2">
    <source>
        <dbReference type="Proteomes" id="UP000605970"/>
    </source>
</evidence>
<proteinExistence type="predicted"/>
<evidence type="ECO:0000313" key="1">
    <source>
        <dbReference type="EMBL" id="KAF7640068.1"/>
    </source>
</evidence>
<comment type="caution">
    <text evidence="1">The sequence shown here is derived from an EMBL/GenBank/DDBJ whole genome shotgun (WGS) entry which is preliminary data.</text>
</comment>
<dbReference type="AlphaFoldDB" id="A0A8T0A3U6"/>
<dbReference type="EMBL" id="JABEBT010000002">
    <property type="protein sequence ID" value="KAF7640068.1"/>
    <property type="molecule type" value="Genomic_DNA"/>
</dbReference>
<reference evidence="1" key="1">
    <citation type="journal article" date="2020" name="Ecol. Evol.">
        <title>Genome structure and content of the rice root-knot nematode (Meloidogyne graminicola).</title>
        <authorList>
            <person name="Phan N.T."/>
            <person name="Danchin E.G.J."/>
            <person name="Klopp C."/>
            <person name="Perfus-Barbeoch L."/>
            <person name="Kozlowski D.K."/>
            <person name="Koutsovoulos G.D."/>
            <person name="Lopez-Roques C."/>
            <person name="Bouchez O."/>
            <person name="Zahm M."/>
            <person name="Besnard G."/>
            <person name="Bellafiore S."/>
        </authorList>
    </citation>
    <scope>NUCLEOTIDE SEQUENCE</scope>
    <source>
        <strain evidence="1">VN-18</strain>
    </source>
</reference>
<protein>
    <submittedName>
        <fullName evidence="1">Uncharacterized protein</fullName>
    </submittedName>
</protein>
<organism evidence="1 2">
    <name type="scientific">Meloidogyne graminicola</name>
    <dbReference type="NCBI Taxonomy" id="189291"/>
    <lineage>
        <taxon>Eukaryota</taxon>
        <taxon>Metazoa</taxon>
        <taxon>Ecdysozoa</taxon>
        <taxon>Nematoda</taxon>
        <taxon>Chromadorea</taxon>
        <taxon>Rhabditida</taxon>
        <taxon>Tylenchina</taxon>
        <taxon>Tylenchomorpha</taxon>
        <taxon>Tylenchoidea</taxon>
        <taxon>Meloidogynidae</taxon>
        <taxon>Meloidogyninae</taxon>
        <taxon>Meloidogyne</taxon>
    </lineage>
</organism>
<dbReference type="Gene3D" id="2.60.120.920">
    <property type="match status" value="1"/>
</dbReference>
<dbReference type="InterPro" id="IPR043136">
    <property type="entry name" value="B30.2/SPRY_sf"/>
</dbReference>
<gene>
    <name evidence="1" type="ORF">Mgra_00000511</name>
</gene>
<dbReference type="OrthoDB" id="5894829at2759"/>
<keyword evidence="2" id="KW-1185">Reference proteome</keyword>
<dbReference type="Proteomes" id="UP000605970">
    <property type="component" value="Unassembled WGS sequence"/>
</dbReference>